<dbReference type="Pfam" id="PF14246">
    <property type="entry name" value="TetR_C_7"/>
    <property type="match status" value="1"/>
</dbReference>
<dbReference type="Gene3D" id="1.10.10.60">
    <property type="entry name" value="Homeodomain-like"/>
    <property type="match status" value="1"/>
</dbReference>
<dbReference type="FunFam" id="1.10.10.60:FF:000141">
    <property type="entry name" value="TetR family transcriptional regulator"/>
    <property type="match status" value="1"/>
</dbReference>
<keyword evidence="1" id="KW-0805">Transcription regulation</keyword>
<feature type="DNA-binding region" description="H-T-H motif" evidence="4">
    <location>
        <begin position="40"/>
        <end position="59"/>
    </location>
</feature>
<organism evidence="6 7">
    <name type="scientific">Sphingomonas sanxanigenens DSM 19645 = NX02</name>
    <dbReference type="NCBI Taxonomy" id="1123269"/>
    <lineage>
        <taxon>Bacteria</taxon>
        <taxon>Pseudomonadati</taxon>
        <taxon>Pseudomonadota</taxon>
        <taxon>Alphaproteobacteria</taxon>
        <taxon>Sphingomonadales</taxon>
        <taxon>Sphingomonadaceae</taxon>
        <taxon>Sphingomonas</taxon>
    </lineage>
</organism>
<name>W0AAT5_9SPHN</name>
<accession>W0AAT5</accession>
<dbReference type="PRINTS" id="PR00455">
    <property type="entry name" value="HTHTETR"/>
</dbReference>
<keyword evidence="7" id="KW-1185">Reference proteome</keyword>
<protein>
    <recommendedName>
        <fullName evidence="5">HTH tetR-type domain-containing protein</fullName>
    </recommendedName>
</protein>
<evidence type="ECO:0000313" key="7">
    <source>
        <dbReference type="Proteomes" id="UP000018851"/>
    </source>
</evidence>
<keyword evidence="3" id="KW-0804">Transcription</keyword>
<evidence type="ECO:0000256" key="1">
    <source>
        <dbReference type="ARBA" id="ARBA00023015"/>
    </source>
</evidence>
<proteinExistence type="predicted"/>
<dbReference type="GO" id="GO:0000976">
    <property type="term" value="F:transcription cis-regulatory region binding"/>
    <property type="evidence" value="ECO:0007669"/>
    <property type="project" value="TreeGrafter"/>
</dbReference>
<dbReference type="GO" id="GO:0003700">
    <property type="term" value="F:DNA-binding transcription factor activity"/>
    <property type="evidence" value="ECO:0007669"/>
    <property type="project" value="TreeGrafter"/>
</dbReference>
<dbReference type="SUPFAM" id="SSF46689">
    <property type="entry name" value="Homeodomain-like"/>
    <property type="match status" value="1"/>
</dbReference>
<feature type="domain" description="HTH tetR-type" evidence="5">
    <location>
        <begin position="17"/>
        <end position="77"/>
    </location>
</feature>
<evidence type="ECO:0000256" key="3">
    <source>
        <dbReference type="ARBA" id="ARBA00023163"/>
    </source>
</evidence>
<dbReference type="InterPro" id="IPR039536">
    <property type="entry name" value="TetR_C_Proteobacteria"/>
</dbReference>
<evidence type="ECO:0000259" key="5">
    <source>
        <dbReference type="PROSITE" id="PS50977"/>
    </source>
</evidence>
<evidence type="ECO:0000256" key="2">
    <source>
        <dbReference type="ARBA" id="ARBA00023125"/>
    </source>
</evidence>
<dbReference type="InterPro" id="IPR009057">
    <property type="entry name" value="Homeodomain-like_sf"/>
</dbReference>
<dbReference type="KEGG" id="ssan:NX02_05225"/>
<dbReference type="PROSITE" id="PS50977">
    <property type="entry name" value="HTH_TETR_2"/>
    <property type="match status" value="1"/>
</dbReference>
<dbReference type="InterPro" id="IPR050109">
    <property type="entry name" value="HTH-type_TetR-like_transc_reg"/>
</dbReference>
<evidence type="ECO:0000256" key="4">
    <source>
        <dbReference type="PROSITE-ProRule" id="PRU00335"/>
    </source>
</evidence>
<evidence type="ECO:0000313" key="6">
    <source>
        <dbReference type="EMBL" id="AHE52785.1"/>
    </source>
</evidence>
<dbReference type="PANTHER" id="PTHR30055:SF119">
    <property type="entry name" value="NALC"/>
    <property type="match status" value="1"/>
</dbReference>
<dbReference type="STRING" id="1123269.NX02_05225"/>
<dbReference type="eggNOG" id="COG1309">
    <property type="taxonomic scope" value="Bacteria"/>
</dbReference>
<dbReference type="Pfam" id="PF00440">
    <property type="entry name" value="TetR_N"/>
    <property type="match status" value="1"/>
</dbReference>
<dbReference type="RefSeq" id="WP_084717614.1">
    <property type="nucleotide sequence ID" value="NZ_CP006644.1"/>
</dbReference>
<dbReference type="PANTHER" id="PTHR30055">
    <property type="entry name" value="HTH-TYPE TRANSCRIPTIONAL REGULATOR RUTR"/>
    <property type="match status" value="1"/>
</dbReference>
<reference evidence="6 7" key="1">
    <citation type="submission" date="2013-07" db="EMBL/GenBank/DDBJ databases">
        <title>Completed genome of Sphingomonas sanxanigenens NX02.</title>
        <authorList>
            <person name="Ma T."/>
            <person name="Huang H."/>
            <person name="Wu M."/>
            <person name="Li X."/>
            <person name="Li G."/>
        </authorList>
    </citation>
    <scope>NUCLEOTIDE SEQUENCE [LARGE SCALE GENOMIC DNA]</scope>
    <source>
        <strain evidence="6 7">NX02</strain>
    </source>
</reference>
<sequence>METSHTHRPNRREARRQDRHDAILAIASRSFLEKGYAGTSMSAVAAEVGGSKATLWNYFPSKEDLFSAVIDRAASDFRARLAALLEPEGDLGTTLRRFAASFLEKVTSSQAIALHRLVVGEVLRFPEVGRIFFERAPRQMQALLAAFLESAMDRGLLLRDDPLLAARTLVGLCTTGCHQQLLLRIIDEATPEMIEADADRAVMLFQRAYRVDQG</sequence>
<dbReference type="Proteomes" id="UP000018851">
    <property type="component" value="Chromosome"/>
</dbReference>
<dbReference type="Gene3D" id="1.10.357.10">
    <property type="entry name" value="Tetracycline Repressor, domain 2"/>
    <property type="match status" value="1"/>
</dbReference>
<dbReference type="AlphaFoldDB" id="W0AAT5"/>
<dbReference type="PATRIC" id="fig|1123269.5.peg.1017"/>
<dbReference type="EMBL" id="CP006644">
    <property type="protein sequence ID" value="AHE52785.1"/>
    <property type="molecule type" value="Genomic_DNA"/>
</dbReference>
<gene>
    <name evidence="6" type="ORF">NX02_05225</name>
</gene>
<dbReference type="InterPro" id="IPR036271">
    <property type="entry name" value="Tet_transcr_reg_TetR-rel_C_sf"/>
</dbReference>
<dbReference type="InterPro" id="IPR001647">
    <property type="entry name" value="HTH_TetR"/>
</dbReference>
<dbReference type="SUPFAM" id="SSF48498">
    <property type="entry name" value="Tetracyclin repressor-like, C-terminal domain"/>
    <property type="match status" value="1"/>
</dbReference>
<dbReference type="HOGENOM" id="CLU_069356_27_0_5"/>
<keyword evidence="2 4" id="KW-0238">DNA-binding</keyword>